<evidence type="ECO:0000256" key="2">
    <source>
        <dbReference type="ARBA" id="ARBA00022840"/>
    </source>
</evidence>
<evidence type="ECO:0000256" key="1">
    <source>
        <dbReference type="ARBA" id="ARBA00022741"/>
    </source>
</evidence>
<dbReference type="Gene3D" id="3.40.50.300">
    <property type="entry name" value="P-loop containing nucleotide triphosphate hydrolases"/>
    <property type="match status" value="1"/>
</dbReference>
<dbReference type="GO" id="GO:0005524">
    <property type="term" value="F:ATP binding"/>
    <property type="evidence" value="ECO:0007669"/>
    <property type="project" value="UniProtKB-KW"/>
</dbReference>
<dbReference type="Pfam" id="PF06414">
    <property type="entry name" value="Zeta_toxin"/>
    <property type="match status" value="1"/>
</dbReference>
<name>A0A7C9JFP1_9BACT</name>
<accession>A0A7C9JFP1</accession>
<feature type="domain" description="Zeta toxin" evidence="3">
    <location>
        <begin position="5"/>
        <end position="164"/>
    </location>
</feature>
<dbReference type="InterPro" id="IPR027417">
    <property type="entry name" value="P-loop_NTPase"/>
</dbReference>
<dbReference type="PANTHER" id="PTHR39206">
    <property type="entry name" value="SLL8004 PROTEIN"/>
    <property type="match status" value="1"/>
</dbReference>
<dbReference type="AlphaFoldDB" id="A0A7C9JFP1"/>
<dbReference type="GO" id="GO:0016301">
    <property type="term" value="F:kinase activity"/>
    <property type="evidence" value="ECO:0007669"/>
    <property type="project" value="InterPro"/>
</dbReference>
<dbReference type="EMBL" id="QWKH01000155">
    <property type="protein sequence ID" value="NBI35554.1"/>
    <property type="molecule type" value="Genomic_DNA"/>
</dbReference>
<dbReference type="InterPro" id="IPR010488">
    <property type="entry name" value="Zeta_toxin_domain"/>
</dbReference>
<proteinExistence type="predicted"/>
<protein>
    <recommendedName>
        <fullName evidence="3">Zeta toxin domain-containing protein</fullName>
    </recommendedName>
</protein>
<sequence>MMAPPVYVVFAGVNGAGKSTFFRTGLWRQPDFGRSMVRVNPDEILREAKGDPALVRDQIASGKEALRRIDDCLGSRRSFNQETTLTGHTSIRTIKRAYELGYRVVVYYMGLASCELALERIDHRVQLGGHPIDADAVRRRYRASIGNLSKVLDYCETVTVYDNTTEFVAVAQWARGSLCWVGDVARRAPWLLEAMQDEALWRAR</sequence>
<reference evidence="4" key="1">
    <citation type="submission" date="2018-08" db="EMBL/GenBank/DDBJ databases">
        <title>Murine metabolic-syndrome-specific gut microbial biobank.</title>
        <authorList>
            <person name="Liu C."/>
        </authorList>
    </citation>
    <scope>NUCLEOTIDE SEQUENCE [LARGE SCALE GENOMIC DNA]</scope>
    <source>
        <strain evidence="4">Z82</strain>
    </source>
</reference>
<evidence type="ECO:0000313" key="4">
    <source>
        <dbReference type="EMBL" id="NBI35554.1"/>
    </source>
</evidence>
<gene>
    <name evidence="4" type="ORF">D1639_11050</name>
</gene>
<organism evidence="4">
    <name type="scientific">Muribaculaceae bacterium Z82</name>
    <dbReference type="NCBI Taxonomy" id="2304548"/>
    <lineage>
        <taxon>Bacteria</taxon>
        <taxon>Pseudomonadati</taxon>
        <taxon>Bacteroidota</taxon>
        <taxon>Bacteroidia</taxon>
        <taxon>Bacteroidales</taxon>
        <taxon>Muribaculaceae</taxon>
    </lineage>
</organism>
<dbReference type="PANTHER" id="PTHR39206:SF1">
    <property type="entry name" value="SLL8004 PROTEIN"/>
    <property type="match status" value="1"/>
</dbReference>
<keyword evidence="1" id="KW-0547">Nucleotide-binding</keyword>
<keyword evidence="2" id="KW-0067">ATP-binding</keyword>
<dbReference type="SUPFAM" id="SSF52540">
    <property type="entry name" value="P-loop containing nucleoside triphosphate hydrolases"/>
    <property type="match status" value="1"/>
</dbReference>
<evidence type="ECO:0000259" key="3">
    <source>
        <dbReference type="Pfam" id="PF06414"/>
    </source>
</evidence>
<comment type="caution">
    <text evidence="4">The sequence shown here is derived from an EMBL/GenBank/DDBJ whole genome shotgun (WGS) entry which is preliminary data.</text>
</comment>